<proteinExistence type="inferred from homology"/>
<feature type="domain" description="Exocyst complex component Sec8 N-terminal" evidence="6">
    <location>
        <begin position="45"/>
        <end position="142"/>
    </location>
</feature>
<feature type="domain" description="Exocyst complex component Sec8 middle helical bundle" evidence="7">
    <location>
        <begin position="276"/>
        <end position="467"/>
    </location>
</feature>
<evidence type="ECO:0000259" key="7">
    <source>
        <dbReference type="Pfam" id="PF20652"/>
    </source>
</evidence>
<evidence type="ECO:0000256" key="5">
    <source>
        <dbReference type="RuleBase" id="RU367079"/>
    </source>
</evidence>
<dbReference type="GO" id="GO:0015031">
    <property type="term" value="P:protein transport"/>
    <property type="evidence" value="ECO:0007669"/>
    <property type="project" value="UniProtKB-KW"/>
</dbReference>
<protein>
    <recommendedName>
        <fullName evidence="5">Exocyst complex component Sec8</fullName>
    </recommendedName>
</protein>
<keyword evidence="3 5" id="KW-0268">Exocytosis</keyword>
<dbReference type="InterPro" id="IPR039682">
    <property type="entry name" value="Sec8/EXOC4"/>
</dbReference>
<dbReference type="EMBL" id="JAODUP010000791">
    <property type="protein sequence ID" value="KAK2144045.1"/>
    <property type="molecule type" value="Genomic_DNA"/>
</dbReference>
<dbReference type="PANTHER" id="PTHR14146:SF0">
    <property type="entry name" value="EXOCYST COMPLEX COMPONENT 4"/>
    <property type="match status" value="1"/>
</dbReference>
<keyword evidence="9" id="KW-1185">Reference proteome</keyword>
<dbReference type="Pfam" id="PF20652">
    <property type="entry name" value="Sec8_C"/>
    <property type="match status" value="1"/>
</dbReference>
<dbReference type="GO" id="GO:0006904">
    <property type="term" value="P:vesicle docking involved in exocytosis"/>
    <property type="evidence" value="ECO:0007669"/>
    <property type="project" value="InterPro"/>
</dbReference>
<evidence type="ECO:0000313" key="9">
    <source>
        <dbReference type="Proteomes" id="UP001208570"/>
    </source>
</evidence>
<evidence type="ECO:0000313" key="8">
    <source>
        <dbReference type="EMBL" id="KAK2144045.1"/>
    </source>
</evidence>
<evidence type="ECO:0000256" key="4">
    <source>
        <dbReference type="ARBA" id="ARBA00022927"/>
    </source>
</evidence>
<comment type="function">
    <text evidence="5">Component of the exocyst complex involved in the docking of exocytic vesicles with fusion sites on the plasma membrane.</text>
</comment>
<dbReference type="GO" id="GO:0032584">
    <property type="term" value="C:growth cone membrane"/>
    <property type="evidence" value="ECO:0007669"/>
    <property type="project" value="TreeGrafter"/>
</dbReference>
<reference evidence="8" key="1">
    <citation type="journal article" date="2023" name="Mol. Biol. Evol.">
        <title>Third-Generation Sequencing Reveals the Adaptive Role of the Epigenome in Three Deep-Sea Polychaetes.</title>
        <authorList>
            <person name="Perez M."/>
            <person name="Aroh O."/>
            <person name="Sun Y."/>
            <person name="Lan Y."/>
            <person name="Juniper S.K."/>
            <person name="Young C.R."/>
            <person name="Angers B."/>
            <person name="Qian P.Y."/>
        </authorList>
    </citation>
    <scope>NUCLEOTIDE SEQUENCE</scope>
    <source>
        <strain evidence="8">P08H-3</strain>
    </source>
</reference>
<dbReference type="InterPro" id="IPR007191">
    <property type="entry name" value="Sec8_exocyst_N"/>
</dbReference>
<dbReference type="AlphaFoldDB" id="A0AAD9J159"/>
<name>A0AAD9J159_9ANNE</name>
<sequence length="814" mass="93598">MATASQDSEMENTEKNLQETKGMLMSIIRTLSASVDVTQREKEKVRLEKLYKESDKKLDTLIEENYQDLTSIIQAFSRISAQVSASQERIRAIKDNLQSCKNLMHCKRDELRKLWIDGIEYKTVVDLLDQIEQVKDITDILQSYIDKKQFLHSSDLLLKSVSMVDGDLSDIESLAEIRTELHTKKDEMYDMLIDELHKQIYVKSTASIMKSFQRQGSLRQSQRGDKISYLKLAMKQAAHQVEADTAAEEALRCLQKVKLEDISAPQQITEDLNVDPERDPVQYIAILVESLATLHRMPEAIDALRSRIKPGLLAIVQRAAQQVSDTYYLEGEDMPQMDQPQYLLELLELIFKQFKIVAGVHLIILANMQRIKNSMSTLGDFCLYDAVEVWTKIQEVLCHVLRDYLDTHSSTNTPGGSSGTYTEAATDINLYFSKKRPTRSKKNYLFRFDSSSHAISMSSYLREQRQEVYGTDDMTDVAGTMTDLGQFPLVCKPCAENITLIYKPLQKFLREIESAVRGPSGSLMLQKFLNKFIREVYLEQVIEKIETNISLATKAYTGSGYEQQRVTVDLRMQRELGVAKPLLKSTVLVAQSIQELCELMYVLPDYADQFLSMIVKILQEYRLVTNNTYKNIVSHETEDRRTISATWAKDEDINRLLRSLPNWSNLKENAISSHQMTERDLRVMNSKESSILTNNLATLDEWFSHHVLDLTSSLGANNQQILFTNMDTTNVDLTKDLSMLEDVLHHSLQNPKFRCRNIFALQQCLTGITMSRETDLDRTRQYYELLYLTPEDFDGYRIMTDVINLKTSVSDLYY</sequence>
<dbReference type="GO" id="GO:0000145">
    <property type="term" value="C:exocyst"/>
    <property type="evidence" value="ECO:0007669"/>
    <property type="project" value="UniProtKB-UniRule"/>
</dbReference>
<dbReference type="InterPro" id="IPR048630">
    <property type="entry name" value="Sec8_M"/>
</dbReference>
<keyword evidence="4 5" id="KW-0653">Protein transport</keyword>
<dbReference type="GO" id="GO:0045202">
    <property type="term" value="C:synapse"/>
    <property type="evidence" value="ECO:0007669"/>
    <property type="project" value="TreeGrafter"/>
</dbReference>
<comment type="caution">
    <text evidence="8">The sequence shown here is derived from an EMBL/GenBank/DDBJ whole genome shotgun (WGS) entry which is preliminary data.</text>
</comment>
<comment type="similarity">
    <text evidence="1 5">Belongs to the SEC8 family.</text>
</comment>
<dbReference type="Pfam" id="PF04048">
    <property type="entry name" value="Sec8_N"/>
    <property type="match status" value="1"/>
</dbReference>
<dbReference type="GO" id="GO:0090522">
    <property type="term" value="P:vesicle tethering involved in exocytosis"/>
    <property type="evidence" value="ECO:0007669"/>
    <property type="project" value="UniProtKB-UniRule"/>
</dbReference>
<evidence type="ECO:0000259" key="6">
    <source>
        <dbReference type="Pfam" id="PF04048"/>
    </source>
</evidence>
<accession>A0AAD9J159</accession>
<gene>
    <name evidence="8" type="ORF">LSH36_791g00032</name>
</gene>
<evidence type="ECO:0000256" key="2">
    <source>
        <dbReference type="ARBA" id="ARBA00022448"/>
    </source>
</evidence>
<organism evidence="8 9">
    <name type="scientific">Paralvinella palmiformis</name>
    <dbReference type="NCBI Taxonomy" id="53620"/>
    <lineage>
        <taxon>Eukaryota</taxon>
        <taxon>Metazoa</taxon>
        <taxon>Spiralia</taxon>
        <taxon>Lophotrochozoa</taxon>
        <taxon>Annelida</taxon>
        <taxon>Polychaeta</taxon>
        <taxon>Sedentaria</taxon>
        <taxon>Canalipalpata</taxon>
        <taxon>Terebellida</taxon>
        <taxon>Terebelliformia</taxon>
        <taxon>Alvinellidae</taxon>
        <taxon>Paralvinella</taxon>
    </lineage>
</organism>
<dbReference type="Proteomes" id="UP001208570">
    <property type="component" value="Unassembled WGS sequence"/>
</dbReference>
<dbReference type="GO" id="GO:0007268">
    <property type="term" value="P:chemical synaptic transmission"/>
    <property type="evidence" value="ECO:0007669"/>
    <property type="project" value="TreeGrafter"/>
</dbReference>
<evidence type="ECO:0000256" key="3">
    <source>
        <dbReference type="ARBA" id="ARBA00022483"/>
    </source>
</evidence>
<dbReference type="GO" id="GO:0006612">
    <property type="term" value="P:protein targeting to membrane"/>
    <property type="evidence" value="ECO:0007669"/>
    <property type="project" value="UniProtKB-UniRule"/>
</dbReference>
<dbReference type="PANTHER" id="PTHR14146">
    <property type="entry name" value="EXOCYST COMPLEX COMPONENT 4"/>
    <property type="match status" value="1"/>
</dbReference>
<keyword evidence="2 5" id="KW-0813">Transport</keyword>
<evidence type="ECO:0000256" key="1">
    <source>
        <dbReference type="ARBA" id="ARBA00010470"/>
    </source>
</evidence>
<dbReference type="GO" id="GO:0006893">
    <property type="term" value="P:Golgi to plasma membrane transport"/>
    <property type="evidence" value="ECO:0007669"/>
    <property type="project" value="TreeGrafter"/>
</dbReference>